<proteinExistence type="predicted"/>
<keyword evidence="1" id="KW-0732">Signal</keyword>
<evidence type="ECO:0000313" key="2">
    <source>
        <dbReference type="EMBL" id="ROP40393.1"/>
    </source>
</evidence>
<gene>
    <name evidence="2" type="ORF">EDD40_5801</name>
</gene>
<protein>
    <recommendedName>
        <fullName evidence="4">Peptidase inhibitor family I36</fullName>
    </recommendedName>
</protein>
<keyword evidence="3" id="KW-1185">Reference proteome</keyword>
<comment type="caution">
    <text evidence="2">The sequence shown here is derived from an EMBL/GenBank/DDBJ whole genome shotgun (WGS) entry which is preliminary data.</text>
</comment>
<evidence type="ECO:0000313" key="3">
    <source>
        <dbReference type="Proteomes" id="UP000268727"/>
    </source>
</evidence>
<sequence>MIGTSAPRRRFTVLAALLFAAAAATPAAAAASASDVSGHCRESGYCVFSGASFTGARTVVPQSYGCHPVTDLGFPTARSAARGFGDGTALQLFADTACTALAATVYHEVPATTAGSYRLMPIPA</sequence>
<dbReference type="PROSITE" id="PS51318">
    <property type="entry name" value="TAT"/>
    <property type="match status" value="1"/>
</dbReference>
<dbReference type="InterPro" id="IPR006311">
    <property type="entry name" value="TAT_signal"/>
</dbReference>
<evidence type="ECO:0000256" key="1">
    <source>
        <dbReference type="SAM" id="SignalP"/>
    </source>
</evidence>
<evidence type="ECO:0008006" key="4">
    <source>
        <dbReference type="Google" id="ProtNLM"/>
    </source>
</evidence>
<dbReference type="EMBL" id="RJKM01000001">
    <property type="protein sequence ID" value="ROP40393.1"/>
    <property type="molecule type" value="Genomic_DNA"/>
</dbReference>
<feature type="chain" id="PRO_5018102665" description="Peptidase inhibitor family I36" evidence="1">
    <location>
        <begin position="30"/>
        <end position="124"/>
    </location>
</feature>
<accession>A0A3N1HD10</accession>
<dbReference type="AlphaFoldDB" id="A0A3N1HD10"/>
<feature type="signal peptide" evidence="1">
    <location>
        <begin position="1"/>
        <end position="29"/>
    </location>
</feature>
<organism evidence="2 3">
    <name type="scientific">Saccharothrix texasensis</name>
    <dbReference type="NCBI Taxonomy" id="103734"/>
    <lineage>
        <taxon>Bacteria</taxon>
        <taxon>Bacillati</taxon>
        <taxon>Actinomycetota</taxon>
        <taxon>Actinomycetes</taxon>
        <taxon>Pseudonocardiales</taxon>
        <taxon>Pseudonocardiaceae</taxon>
        <taxon>Saccharothrix</taxon>
    </lineage>
</organism>
<dbReference type="RefSeq" id="WP_148088941.1">
    <property type="nucleotide sequence ID" value="NZ_RJKM01000001.1"/>
</dbReference>
<reference evidence="2 3" key="1">
    <citation type="submission" date="2018-11" db="EMBL/GenBank/DDBJ databases">
        <title>Sequencing the genomes of 1000 actinobacteria strains.</title>
        <authorList>
            <person name="Klenk H.-P."/>
        </authorList>
    </citation>
    <scope>NUCLEOTIDE SEQUENCE [LARGE SCALE GENOMIC DNA]</scope>
    <source>
        <strain evidence="2 3">DSM 44231</strain>
    </source>
</reference>
<name>A0A3N1HD10_9PSEU</name>
<dbReference type="OrthoDB" id="3696809at2"/>
<dbReference type="Proteomes" id="UP000268727">
    <property type="component" value="Unassembled WGS sequence"/>
</dbReference>